<dbReference type="SUPFAM" id="SSF103511">
    <property type="entry name" value="Chlorophyll a-b binding protein"/>
    <property type="match status" value="1"/>
</dbReference>
<evidence type="ECO:0000256" key="6">
    <source>
        <dbReference type="ARBA" id="ARBA00022989"/>
    </source>
</evidence>
<dbReference type="PANTHER" id="PTHR14154">
    <property type="entry name" value="UPF0041 BRAIN PROTEIN 44-RELATED"/>
    <property type="match status" value="1"/>
</dbReference>
<dbReference type="InterPro" id="IPR022796">
    <property type="entry name" value="Chloroa_b-bind"/>
</dbReference>
<protein>
    <submittedName>
        <fullName evidence="10">Carotene biosynthesis-related CBR</fullName>
    </submittedName>
</protein>
<name>A0A2P6V9F1_9CHLO</name>
<feature type="transmembrane region" description="Helical" evidence="9">
    <location>
        <begin position="122"/>
        <end position="142"/>
    </location>
</feature>
<accession>A0A2P6V9F1</accession>
<proteinExistence type="inferred from homology"/>
<keyword evidence="7 9" id="KW-0472">Membrane</keyword>
<keyword evidence="11" id="KW-1185">Reference proteome</keyword>
<keyword evidence="4" id="KW-0934">Plastid</keyword>
<reference evidence="10 11" key="1">
    <citation type="journal article" date="2018" name="Plant J.">
        <title>Genome sequences of Chlorella sorokiniana UTEX 1602 and Micractinium conductrix SAG 241.80: implications to maltose excretion by a green alga.</title>
        <authorList>
            <person name="Arriola M.B."/>
            <person name="Velmurugan N."/>
            <person name="Zhang Y."/>
            <person name="Plunkett M.H."/>
            <person name="Hondzo H."/>
            <person name="Barney B.M."/>
        </authorList>
    </citation>
    <scope>NUCLEOTIDE SEQUENCE [LARGE SCALE GENOMIC DNA]</scope>
    <source>
        <strain evidence="10 11">SAG 241.80</strain>
    </source>
</reference>
<dbReference type="EMBL" id="LHPF02000018">
    <property type="protein sequence ID" value="PSC70712.1"/>
    <property type="molecule type" value="Genomic_DNA"/>
</dbReference>
<dbReference type="Gene3D" id="1.10.3460.10">
    <property type="entry name" value="Chlorophyll a/b binding protein domain"/>
    <property type="match status" value="1"/>
</dbReference>
<dbReference type="STRING" id="554055.A0A2P6V9F1"/>
<evidence type="ECO:0000256" key="7">
    <source>
        <dbReference type="ARBA" id="ARBA00023136"/>
    </source>
</evidence>
<gene>
    <name evidence="10" type="ORF">C2E20_5894</name>
</gene>
<dbReference type="Pfam" id="PF00504">
    <property type="entry name" value="Chloroa_b-bind"/>
    <property type="match status" value="1"/>
</dbReference>
<evidence type="ECO:0000313" key="10">
    <source>
        <dbReference type="EMBL" id="PSC70712.1"/>
    </source>
</evidence>
<keyword evidence="6 9" id="KW-1133">Transmembrane helix</keyword>
<evidence type="ECO:0000256" key="3">
    <source>
        <dbReference type="ARBA" id="ARBA00022528"/>
    </source>
</evidence>
<feature type="transmembrane region" description="Helical" evidence="9">
    <location>
        <begin position="162"/>
        <end position="178"/>
    </location>
</feature>
<evidence type="ECO:0000313" key="11">
    <source>
        <dbReference type="Proteomes" id="UP000239649"/>
    </source>
</evidence>
<dbReference type="GO" id="GO:0009507">
    <property type="term" value="C:chloroplast"/>
    <property type="evidence" value="ECO:0007669"/>
    <property type="project" value="UniProtKB-SubCell"/>
</dbReference>
<dbReference type="AlphaFoldDB" id="A0A2P6V9F1"/>
<evidence type="ECO:0000256" key="2">
    <source>
        <dbReference type="ARBA" id="ARBA00004229"/>
    </source>
</evidence>
<evidence type="ECO:0000256" key="5">
    <source>
        <dbReference type="ARBA" id="ARBA00022692"/>
    </source>
</evidence>
<keyword evidence="3" id="KW-0150">Chloroplast</keyword>
<organism evidence="10 11">
    <name type="scientific">Micractinium conductrix</name>
    <dbReference type="NCBI Taxonomy" id="554055"/>
    <lineage>
        <taxon>Eukaryota</taxon>
        <taxon>Viridiplantae</taxon>
        <taxon>Chlorophyta</taxon>
        <taxon>core chlorophytes</taxon>
        <taxon>Trebouxiophyceae</taxon>
        <taxon>Chlorellales</taxon>
        <taxon>Chlorellaceae</taxon>
        <taxon>Chlorella clade</taxon>
        <taxon>Micractinium</taxon>
    </lineage>
</organism>
<evidence type="ECO:0000256" key="9">
    <source>
        <dbReference type="SAM" id="Phobius"/>
    </source>
</evidence>
<evidence type="ECO:0000256" key="4">
    <source>
        <dbReference type="ARBA" id="ARBA00022640"/>
    </source>
</evidence>
<comment type="caution">
    <text evidence="10">The sequence shown here is derived from an EMBL/GenBank/DDBJ whole genome shotgun (WGS) entry which is preliminary data.</text>
</comment>
<keyword evidence="5 9" id="KW-0812">Transmembrane</keyword>
<evidence type="ECO:0000256" key="8">
    <source>
        <dbReference type="ARBA" id="ARBA00037956"/>
    </source>
</evidence>
<dbReference type="Proteomes" id="UP000239649">
    <property type="component" value="Unassembled WGS sequence"/>
</dbReference>
<sequence length="184" mass="19177">MVAQLATRSSALVAARPAARVSTRSSTRFARRAVLVRAEAPETPAEAAPVVESAPEASAPTTAPFKPAPALVPTINFGDIMGFSGAAPELINGRLAMLGFTAALGAELASGRDVFQQLSGGMPILVIWAAMIFTGASLTPILKNAKRESFLFFTPEREMFNGRAAMIGFAALLIVEAVKGSALF</sequence>
<evidence type="ECO:0000256" key="1">
    <source>
        <dbReference type="ARBA" id="ARBA00004141"/>
    </source>
</evidence>
<dbReference type="OrthoDB" id="513190at2759"/>
<comment type="subcellular location">
    <subcellularLocation>
        <location evidence="1">Membrane</location>
        <topology evidence="1">Multi-pass membrane protein</topology>
    </subcellularLocation>
    <subcellularLocation>
        <location evidence="2">Plastid</location>
        <location evidence="2">Chloroplast</location>
    </subcellularLocation>
</comment>
<dbReference type="GO" id="GO:0016020">
    <property type="term" value="C:membrane"/>
    <property type="evidence" value="ECO:0007669"/>
    <property type="project" value="UniProtKB-SubCell"/>
</dbReference>
<comment type="similarity">
    <text evidence="8">Belongs to the ELIP/psbS family.</text>
</comment>